<sequence length="404" mass="44286">MHRRQFLGRAGIAAAALSSPSLLAASAARAATPAAVPASTAPALGGQAFAPTPPLVPIKAASDRIVAISVCTRPFRAQGPRTEREQIGRKTVVHNYGHGGSGWSLSWGTAEHALRLIQDMDERELAIIGCGAIGLTTALVAQRAGYRVRIYAAERMPDVRSFLATGAWTPESRICSAEHATPEFERRWADMARISHRRYQTMLGLPGDPIEWRDQYVLSDVPFDQPMPGAESGEPEYPVLESRLTPELHHRSQPIAQSAHPFPVPYAKRTTNMVFNISSYSRMLMDEYLQLGGEVHTRHFESPRQFADLREKIILNCTGYGARALLGDDSIVPVRGQTARLIPQPEVNYGLYWRGHNLSVVPRRDGILVQAQGEHDFGDDSTAPNAQLTYDAIAQLAKLFPALG</sequence>
<keyword evidence="12" id="KW-1185">Reference proteome</keyword>
<protein>
    <recommendedName>
        <fullName evidence="7">D-amino-acid oxidase</fullName>
        <ecNumber evidence="6">1.4.3.3</ecNumber>
    </recommendedName>
</protein>
<gene>
    <name evidence="11" type="ORF">EPA99_13245</name>
</gene>
<dbReference type="SUPFAM" id="SSF51971">
    <property type="entry name" value="Nucleotide-binding domain"/>
    <property type="match status" value="1"/>
</dbReference>
<name>A0A4Q1JST8_9GAMM</name>
<evidence type="ECO:0000256" key="7">
    <source>
        <dbReference type="ARBA" id="ARBA00039751"/>
    </source>
</evidence>
<evidence type="ECO:0000313" key="11">
    <source>
        <dbReference type="EMBL" id="RXR03405.1"/>
    </source>
</evidence>
<dbReference type="PANTHER" id="PTHR11530:SF11">
    <property type="entry name" value="D-ASPARTATE OXIDASE"/>
    <property type="match status" value="1"/>
</dbReference>
<dbReference type="GO" id="GO:0019478">
    <property type="term" value="P:D-amino acid catabolic process"/>
    <property type="evidence" value="ECO:0007669"/>
    <property type="project" value="TreeGrafter"/>
</dbReference>
<dbReference type="GO" id="GO:0071949">
    <property type="term" value="F:FAD binding"/>
    <property type="evidence" value="ECO:0007669"/>
    <property type="project" value="InterPro"/>
</dbReference>
<evidence type="ECO:0000313" key="12">
    <source>
        <dbReference type="Proteomes" id="UP000289784"/>
    </source>
</evidence>
<dbReference type="InterPro" id="IPR006311">
    <property type="entry name" value="TAT_signal"/>
</dbReference>
<keyword evidence="4" id="KW-0274">FAD</keyword>
<keyword evidence="3" id="KW-0285">Flavoprotein</keyword>
<dbReference type="GO" id="GO:0003884">
    <property type="term" value="F:D-amino-acid oxidase activity"/>
    <property type="evidence" value="ECO:0007669"/>
    <property type="project" value="UniProtKB-EC"/>
</dbReference>
<dbReference type="InterPro" id="IPR006181">
    <property type="entry name" value="D-amino_acid_oxidase_CS"/>
</dbReference>
<dbReference type="PROSITE" id="PS00677">
    <property type="entry name" value="DAO"/>
    <property type="match status" value="1"/>
</dbReference>
<dbReference type="InterPro" id="IPR006076">
    <property type="entry name" value="FAD-dep_OxRdtase"/>
</dbReference>
<dbReference type="InterPro" id="IPR023209">
    <property type="entry name" value="DAO"/>
</dbReference>
<keyword evidence="9" id="KW-0732">Signal</keyword>
<keyword evidence="5" id="KW-0560">Oxidoreductase</keyword>
<proteinExistence type="inferred from homology"/>
<dbReference type="EC" id="1.4.3.3" evidence="6"/>
<dbReference type="Gene3D" id="3.40.50.720">
    <property type="entry name" value="NAD(P)-binding Rossmann-like Domain"/>
    <property type="match status" value="2"/>
</dbReference>
<dbReference type="RefSeq" id="WP_129471717.1">
    <property type="nucleotide sequence ID" value="NZ_SAWZ01000007.1"/>
</dbReference>
<organism evidence="11 12">
    <name type="scientific">Pseudoxanthomonas composti</name>
    <dbReference type="NCBI Taxonomy" id="2137479"/>
    <lineage>
        <taxon>Bacteria</taxon>
        <taxon>Pseudomonadati</taxon>
        <taxon>Pseudomonadota</taxon>
        <taxon>Gammaproteobacteria</taxon>
        <taxon>Lysobacterales</taxon>
        <taxon>Lysobacteraceae</taxon>
        <taxon>Pseudoxanthomonas</taxon>
    </lineage>
</organism>
<dbReference type="EMBL" id="SAWZ01000007">
    <property type="protein sequence ID" value="RXR03405.1"/>
    <property type="molecule type" value="Genomic_DNA"/>
</dbReference>
<evidence type="ECO:0000256" key="6">
    <source>
        <dbReference type="ARBA" id="ARBA00039101"/>
    </source>
</evidence>
<comment type="caution">
    <text evidence="11">The sequence shown here is derived from an EMBL/GenBank/DDBJ whole genome shotgun (WGS) entry which is preliminary data.</text>
</comment>
<evidence type="ECO:0000256" key="9">
    <source>
        <dbReference type="SAM" id="SignalP"/>
    </source>
</evidence>
<feature type="chain" id="PRO_5020927004" description="D-amino-acid oxidase" evidence="9">
    <location>
        <begin position="31"/>
        <end position="404"/>
    </location>
</feature>
<comment type="cofactor">
    <cofactor evidence="1">
        <name>FAD</name>
        <dbReference type="ChEBI" id="CHEBI:57692"/>
    </cofactor>
</comment>
<dbReference type="OrthoDB" id="246701at2"/>
<comment type="catalytic activity">
    <reaction evidence="8">
        <text>a D-alpha-amino acid + O2 + H2O = a 2-oxocarboxylate + H2O2 + NH4(+)</text>
        <dbReference type="Rhea" id="RHEA:21816"/>
        <dbReference type="ChEBI" id="CHEBI:15377"/>
        <dbReference type="ChEBI" id="CHEBI:15379"/>
        <dbReference type="ChEBI" id="CHEBI:16240"/>
        <dbReference type="ChEBI" id="CHEBI:28938"/>
        <dbReference type="ChEBI" id="CHEBI:35179"/>
        <dbReference type="ChEBI" id="CHEBI:59871"/>
        <dbReference type="EC" id="1.4.3.3"/>
    </reaction>
    <physiologicalReaction direction="left-to-right" evidence="8">
        <dbReference type="Rhea" id="RHEA:21817"/>
    </physiologicalReaction>
</comment>
<dbReference type="AlphaFoldDB" id="A0A4Q1JST8"/>
<dbReference type="PROSITE" id="PS51318">
    <property type="entry name" value="TAT"/>
    <property type="match status" value="1"/>
</dbReference>
<evidence type="ECO:0000256" key="1">
    <source>
        <dbReference type="ARBA" id="ARBA00001974"/>
    </source>
</evidence>
<evidence type="ECO:0000256" key="3">
    <source>
        <dbReference type="ARBA" id="ARBA00022630"/>
    </source>
</evidence>
<dbReference type="Proteomes" id="UP000289784">
    <property type="component" value="Unassembled WGS sequence"/>
</dbReference>
<evidence type="ECO:0000256" key="2">
    <source>
        <dbReference type="ARBA" id="ARBA00006730"/>
    </source>
</evidence>
<evidence type="ECO:0000256" key="4">
    <source>
        <dbReference type="ARBA" id="ARBA00022827"/>
    </source>
</evidence>
<feature type="signal peptide" evidence="9">
    <location>
        <begin position="1"/>
        <end position="30"/>
    </location>
</feature>
<feature type="domain" description="FAD dependent oxidoreductase" evidence="10">
    <location>
        <begin position="125"/>
        <end position="403"/>
    </location>
</feature>
<evidence type="ECO:0000256" key="8">
    <source>
        <dbReference type="ARBA" id="ARBA00049547"/>
    </source>
</evidence>
<accession>A0A4Q1JST8</accession>
<dbReference type="Gene3D" id="3.30.9.10">
    <property type="entry name" value="D-Amino Acid Oxidase, subunit A, domain 2"/>
    <property type="match status" value="2"/>
</dbReference>
<comment type="similarity">
    <text evidence="2">Belongs to the DAMOX/DASOX family.</text>
</comment>
<dbReference type="Pfam" id="PF01266">
    <property type="entry name" value="DAO"/>
    <property type="match status" value="1"/>
</dbReference>
<dbReference type="GO" id="GO:0005737">
    <property type="term" value="C:cytoplasm"/>
    <property type="evidence" value="ECO:0007669"/>
    <property type="project" value="TreeGrafter"/>
</dbReference>
<evidence type="ECO:0000259" key="10">
    <source>
        <dbReference type="Pfam" id="PF01266"/>
    </source>
</evidence>
<evidence type="ECO:0000256" key="5">
    <source>
        <dbReference type="ARBA" id="ARBA00023002"/>
    </source>
</evidence>
<reference evidence="11 12" key="1">
    <citation type="submission" date="2019-01" db="EMBL/GenBank/DDBJ databases">
        <title>Pseudoxanthomonas composti sp. nov., isolated from compost.</title>
        <authorList>
            <person name="Yang G."/>
        </authorList>
    </citation>
    <scope>NUCLEOTIDE SEQUENCE [LARGE SCALE GENOMIC DNA]</scope>
    <source>
        <strain evidence="11 12">GSS15</strain>
    </source>
</reference>
<dbReference type="PANTHER" id="PTHR11530">
    <property type="entry name" value="D-AMINO ACID OXIDASE"/>
    <property type="match status" value="1"/>
</dbReference>